<dbReference type="VEuPathDB" id="VectorBase:ISCI014649"/>
<evidence type="ECO:0000313" key="2">
    <source>
        <dbReference type="EMBL" id="EEC19173.1"/>
    </source>
</evidence>
<dbReference type="Gene3D" id="4.10.60.10">
    <property type="entry name" value="Zinc finger, CCHC-type"/>
    <property type="match status" value="1"/>
</dbReference>
<dbReference type="EC" id="2.7.7.49" evidence="2"/>
<organism>
    <name type="scientific">Ixodes scapularis</name>
    <name type="common">Black-legged tick</name>
    <name type="synonym">Deer tick</name>
    <dbReference type="NCBI Taxonomy" id="6945"/>
    <lineage>
        <taxon>Eukaryota</taxon>
        <taxon>Metazoa</taxon>
        <taxon>Ecdysozoa</taxon>
        <taxon>Arthropoda</taxon>
        <taxon>Chelicerata</taxon>
        <taxon>Arachnida</taxon>
        <taxon>Acari</taxon>
        <taxon>Parasitiformes</taxon>
        <taxon>Ixodida</taxon>
        <taxon>Ixodoidea</taxon>
        <taxon>Ixodidae</taxon>
        <taxon>Ixodinae</taxon>
        <taxon>Ixodes</taxon>
    </lineage>
</organism>
<dbReference type="OrthoDB" id="6419861at2759"/>
<reference evidence="2 4" key="1">
    <citation type="submission" date="2008-03" db="EMBL/GenBank/DDBJ databases">
        <title>Annotation of Ixodes scapularis.</title>
        <authorList>
            <consortium name="Ixodes scapularis Genome Project Consortium"/>
            <person name="Caler E."/>
            <person name="Hannick L.I."/>
            <person name="Bidwell S."/>
            <person name="Joardar V."/>
            <person name="Thiagarajan M."/>
            <person name="Amedeo P."/>
            <person name="Galinsky K.J."/>
            <person name="Schobel S."/>
            <person name="Inman J."/>
            <person name="Hostetler J."/>
            <person name="Miller J."/>
            <person name="Hammond M."/>
            <person name="Megy K."/>
            <person name="Lawson D."/>
            <person name="Kodira C."/>
            <person name="Sutton G."/>
            <person name="Meyer J."/>
            <person name="Hill C.A."/>
            <person name="Birren B."/>
            <person name="Nene V."/>
            <person name="Collins F."/>
            <person name="Alarcon-Chaidez F."/>
            <person name="Wikel S."/>
            <person name="Strausberg R."/>
        </authorList>
    </citation>
    <scope>NUCLEOTIDE SEQUENCE [LARGE SCALE GENOMIC DNA]</scope>
    <source>
        <strain evidence="4">Wikel</strain>
        <strain evidence="2">Wikel colony</strain>
    </source>
</reference>
<name>B7QK01_IXOSC</name>
<dbReference type="SUPFAM" id="SSF53098">
    <property type="entry name" value="Ribonuclease H-like"/>
    <property type="match status" value="1"/>
</dbReference>
<reference evidence="3" key="2">
    <citation type="submission" date="2020-05" db="UniProtKB">
        <authorList>
            <consortium name="EnsemblMetazoa"/>
        </authorList>
    </citation>
    <scope>IDENTIFICATION</scope>
    <source>
        <strain evidence="3">wikel</strain>
    </source>
</reference>
<dbReference type="PaxDb" id="6945-B7QK01"/>
<dbReference type="AlphaFoldDB" id="B7QK01"/>
<dbReference type="InterPro" id="IPR036397">
    <property type="entry name" value="RNaseH_sf"/>
</dbReference>
<dbReference type="Pfam" id="PF00665">
    <property type="entry name" value="rve"/>
    <property type="match status" value="1"/>
</dbReference>
<dbReference type="GO" id="GO:0003964">
    <property type="term" value="F:RNA-directed DNA polymerase activity"/>
    <property type="evidence" value="ECO:0007669"/>
    <property type="project" value="UniProtKB-EC"/>
</dbReference>
<proteinExistence type="predicted"/>
<dbReference type="InParanoid" id="B7QK01"/>
<dbReference type="PANTHER" id="PTHR37984:SF5">
    <property type="entry name" value="PROTEIN NYNRIN-LIKE"/>
    <property type="match status" value="1"/>
</dbReference>
<dbReference type="STRING" id="6945.B7QK01"/>
<dbReference type="EMBL" id="ABJB010373196">
    <property type="status" value="NOT_ANNOTATED_CDS"/>
    <property type="molecule type" value="Genomic_DNA"/>
</dbReference>
<keyword evidence="2" id="KW-0808">Transferase</keyword>
<dbReference type="VEuPathDB" id="VectorBase:ISCP_009900"/>
<dbReference type="FunFam" id="3.30.420.10:FF:000063">
    <property type="entry name" value="Retrovirus-related Pol polyprotein from transposon 297-like Protein"/>
    <property type="match status" value="1"/>
</dbReference>
<sequence>MFNSLQHKAAQDRIVKDRLIQGIRDNALRERLLREEDISLKAVIDRCKAAEVSKTHSEAMKQNEELVHAMRHDRTSIAKISFKKSAQRSRDGREQTTQPACSRCASRHRAQNCPSYGKPCINCNKKNHFATVCNQPKRQQQRRQVQALLEADDEAKNLDVLSVDNLDDDSEAWMEKVYLDGHKTFVKLDTGAQKLGMDFFHLGGTNYLLVIDYYSKCIELKKMVSTTAAALVNTLKEICARFGIPEEIITDQGPPFDSMEFTTFNKEWDVRHNPSSPLCPRSNGQGEICVQAIKASLRKAAQDGQDLFGVLLDYRSSPMNGLSSPAEMLMGRRVRTLLPVLPQLLRPRYPHNQYQK</sequence>
<keyword evidence="4" id="KW-1185">Reference proteome</keyword>
<dbReference type="GO" id="GO:0003676">
    <property type="term" value="F:nucleic acid binding"/>
    <property type="evidence" value="ECO:0007669"/>
    <property type="project" value="InterPro"/>
</dbReference>
<keyword evidence="2" id="KW-0548">Nucleotidyltransferase</keyword>
<dbReference type="EnsemblMetazoa" id="ISCW014649-RA">
    <property type="protein sequence ID" value="ISCW014649-PA"/>
    <property type="gene ID" value="ISCW014649"/>
</dbReference>
<dbReference type="PROSITE" id="PS50994">
    <property type="entry name" value="INTEGRASE"/>
    <property type="match status" value="1"/>
</dbReference>
<gene>
    <name evidence="2" type="ORF">IscW_ISCW014649</name>
</gene>
<dbReference type="InterPro" id="IPR012337">
    <property type="entry name" value="RNaseH-like_sf"/>
</dbReference>
<accession>B7QK01</accession>
<dbReference type="GO" id="GO:0015074">
    <property type="term" value="P:DNA integration"/>
    <property type="evidence" value="ECO:0007669"/>
    <property type="project" value="InterPro"/>
</dbReference>
<dbReference type="Gene3D" id="3.30.420.10">
    <property type="entry name" value="Ribonuclease H-like superfamily/Ribonuclease H"/>
    <property type="match status" value="1"/>
</dbReference>
<evidence type="ECO:0000313" key="3">
    <source>
        <dbReference type="EnsemblMetazoa" id="ISCW014649-PA"/>
    </source>
</evidence>
<dbReference type="VEuPathDB" id="VectorBase:ISCP_032264"/>
<dbReference type="PANTHER" id="PTHR37984">
    <property type="entry name" value="PROTEIN CBG26694"/>
    <property type="match status" value="1"/>
</dbReference>
<feature type="domain" description="Integrase catalytic" evidence="1">
    <location>
        <begin position="186"/>
        <end position="350"/>
    </location>
</feature>
<protein>
    <submittedName>
        <fullName evidence="2 3">Polyprotein of retroviral origin, putative</fullName>
        <ecNumber evidence="2">2.7.7.49</ecNumber>
    </submittedName>
</protein>
<dbReference type="HOGENOM" id="CLU_779104_0_0_1"/>
<dbReference type="EMBL" id="DS955832">
    <property type="protein sequence ID" value="EEC19173.1"/>
    <property type="molecule type" value="Genomic_DNA"/>
</dbReference>
<dbReference type="InterPro" id="IPR001584">
    <property type="entry name" value="Integrase_cat-core"/>
</dbReference>
<dbReference type="VEuPathDB" id="VectorBase:ISCW014649"/>
<evidence type="ECO:0000313" key="4">
    <source>
        <dbReference type="Proteomes" id="UP000001555"/>
    </source>
</evidence>
<dbReference type="EMBL" id="ABJB010051669">
    <property type="status" value="NOT_ANNOTATED_CDS"/>
    <property type="molecule type" value="Genomic_DNA"/>
</dbReference>
<dbReference type="Proteomes" id="UP000001555">
    <property type="component" value="Unassembled WGS sequence"/>
</dbReference>
<evidence type="ECO:0000259" key="1">
    <source>
        <dbReference type="PROSITE" id="PS50994"/>
    </source>
</evidence>
<dbReference type="InterPro" id="IPR050951">
    <property type="entry name" value="Retrovirus_Pol_polyprotein"/>
</dbReference>